<keyword evidence="2" id="KW-0326">Glycosidase</keyword>
<evidence type="ECO:0000259" key="3">
    <source>
        <dbReference type="Pfam" id="PF02449"/>
    </source>
</evidence>
<comment type="caution">
    <text evidence="4">The sequence shown here is derived from an EMBL/GenBank/DDBJ whole genome shotgun (WGS) entry which is preliminary data.</text>
</comment>
<dbReference type="InterPro" id="IPR013529">
    <property type="entry name" value="Glyco_hydro_42_N"/>
</dbReference>
<proteinExistence type="predicted"/>
<sequence length="403" mass="44939">MKSTNPSHHSTWTQGAGIPIGLWVSPPPQHISEERYREIKEAGFTFVIGLAEYGAGTEYIHKALDAAQANGLRYLVYDTRLFALSRGDLHKVGEIAGEFAGHPAFGGNLFIDEPSVAQYAHLTALKAAYSEAVPHGLAYVNLFPTYASDEQRGGVDHERYVELYMEQFRPDILSYDHYPFLTPRPGRELTITKDYFVNLQLIRQAALRHNVPFWLFIQTLAFNRSNRDPSAAEIRWQVYTSLAFGAKGIQYFTYWTPDDGRETFGDAMIDRAGNRTRHYGEVQSVNREIAGLGGLLSTLESVGVMTHGNVQPPFDGALTQFGPLSRLEGDAAIIGCFRDGVGRAYALVVNESFEVAHTINLWLSRPEEPVQVWQQGVQMELRPESGRLSVSLEPGEGKLVQFA</sequence>
<dbReference type="GO" id="GO:0009341">
    <property type="term" value="C:beta-galactosidase complex"/>
    <property type="evidence" value="ECO:0007669"/>
    <property type="project" value="InterPro"/>
</dbReference>
<dbReference type="Proteomes" id="UP000639396">
    <property type="component" value="Unassembled WGS sequence"/>
</dbReference>
<dbReference type="AlphaFoldDB" id="A0A927C8V9"/>
<feature type="domain" description="Glycoside hydrolase family 42 N-terminal" evidence="3">
    <location>
        <begin position="170"/>
        <end position="290"/>
    </location>
</feature>
<reference evidence="4" key="1">
    <citation type="submission" date="2020-09" db="EMBL/GenBank/DDBJ databases">
        <title>A novel bacterium of genus Paenibacillus, isolated from South China Sea.</title>
        <authorList>
            <person name="Huang H."/>
            <person name="Mo K."/>
            <person name="Hu Y."/>
        </authorList>
    </citation>
    <scope>NUCLEOTIDE SEQUENCE</scope>
    <source>
        <strain evidence="4">IB182363</strain>
    </source>
</reference>
<dbReference type="Pfam" id="PF02449">
    <property type="entry name" value="Glyco_hydro_42"/>
    <property type="match status" value="1"/>
</dbReference>
<dbReference type="GO" id="GO:0004565">
    <property type="term" value="F:beta-galactosidase activity"/>
    <property type="evidence" value="ECO:0007669"/>
    <property type="project" value="InterPro"/>
</dbReference>
<evidence type="ECO:0000256" key="1">
    <source>
        <dbReference type="ARBA" id="ARBA00022801"/>
    </source>
</evidence>
<dbReference type="EMBL" id="JACXJA010000006">
    <property type="protein sequence ID" value="MBD2861505.1"/>
    <property type="molecule type" value="Genomic_DNA"/>
</dbReference>
<organism evidence="4 5">
    <name type="scientific">Paenibacillus oceani</name>
    <dbReference type="NCBI Taxonomy" id="2772510"/>
    <lineage>
        <taxon>Bacteria</taxon>
        <taxon>Bacillati</taxon>
        <taxon>Bacillota</taxon>
        <taxon>Bacilli</taxon>
        <taxon>Bacillales</taxon>
        <taxon>Paenibacillaceae</taxon>
        <taxon>Paenibacillus</taxon>
    </lineage>
</organism>
<evidence type="ECO:0000313" key="5">
    <source>
        <dbReference type="Proteomes" id="UP000639396"/>
    </source>
</evidence>
<keyword evidence="5" id="KW-1185">Reference proteome</keyword>
<name>A0A927C8V9_9BACL</name>
<dbReference type="GO" id="GO:0005975">
    <property type="term" value="P:carbohydrate metabolic process"/>
    <property type="evidence" value="ECO:0007669"/>
    <property type="project" value="InterPro"/>
</dbReference>
<gene>
    <name evidence="4" type="ORF">IDH45_05815</name>
</gene>
<keyword evidence="1" id="KW-0378">Hydrolase</keyword>
<protein>
    <submittedName>
        <fullName evidence="4">Beta-galactosidase</fullName>
    </submittedName>
</protein>
<dbReference type="RefSeq" id="WP_190925588.1">
    <property type="nucleotide sequence ID" value="NZ_JACXJA010000006.1"/>
</dbReference>
<accession>A0A927C8V9</accession>
<dbReference type="SUPFAM" id="SSF51445">
    <property type="entry name" value="(Trans)glycosidases"/>
    <property type="match status" value="1"/>
</dbReference>
<evidence type="ECO:0000256" key="2">
    <source>
        <dbReference type="ARBA" id="ARBA00023295"/>
    </source>
</evidence>
<dbReference type="Gene3D" id="3.20.20.80">
    <property type="entry name" value="Glycosidases"/>
    <property type="match status" value="1"/>
</dbReference>
<dbReference type="InterPro" id="IPR017853">
    <property type="entry name" value="GH"/>
</dbReference>
<evidence type="ECO:0000313" key="4">
    <source>
        <dbReference type="EMBL" id="MBD2861505.1"/>
    </source>
</evidence>